<evidence type="ECO:0000313" key="1">
    <source>
        <dbReference type="EMBL" id="KAF2497043.1"/>
    </source>
</evidence>
<gene>
    <name evidence="1" type="ORF">BU16DRAFT_617075</name>
</gene>
<reference evidence="1" key="1">
    <citation type="journal article" date="2020" name="Stud. Mycol.">
        <title>101 Dothideomycetes genomes: a test case for predicting lifestyles and emergence of pathogens.</title>
        <authorList>
            <person name="Haridas S."/>
            <person name="Albert R."/>
            <person name="Binder M."/>
            <person name="Bloem J."/>
            <person name="Labutti K."/>
            <person name="Salamov A."/>
            <person name="Andreopoulos B."/>
            <person name="Baker S."/>
            <person name="Barry K."/>
            <person name="Bills G."/>
            <person name="Bluhm B."/>
            <person name="Cannon C."/>
            <person name="Castanera R."/>
            <person name="Culley D."/>
            <person name="Daum C."/>
            <person name="Ezra D."/>
            <person name="Gonzalez J."/>
            <person name="Henrissat B."/>
            <person name="Kuo A."/>
            <person name="Liang C."/>
            <person name="Lipzen A."/>
            <person name="Lutzoni F."/>
            <person name="Magnuson J."/>
            <person name="Mondo S."/>
            <person name="Nolan M."/>
            <person name="Ohm R."/>
            <person name="Pangilinan J."/>
            <person name="Park H.-J."/>
            <person name="Ramirez L."/>
            <person name="Alfaro M."/>
            <person name="Sun H."/>
            <person name="Tritt A."/>
            <person name="Yoshinaga Y."/>
            <person name="Zwiers L.-H."/>
            <person name="Turgeon B."/>
            <person name="Goodwin S."/>
            <person name="Spatafora J."/>
            <person name="Crous P."/>
            <person name="Grigoriev I."/>
        </authorList>
    </citation>
    <scope>NUCLEOTIDE SEQUENCE</scope>
    <source>
        <strain evidence="1">CBS 269.34</strain>
    </source>
</reference>
<name>A0A6A6QZK5_9PEZI</name>
<dbReference type="Proteomes" id="UP000799750">
    <property type="component" value="Unassembled WGS sequence"/>
</dbReference>
<organism evidence="1 2">
    <name type="scientific">Lophium mytilinum</name>
    <dbReference type="NCBI Taxonomy" id="390894"/>
    <lineage>
        <taxon>Eukaryota</taxon>
        <taxon>Fungi</taxon>
        <taxon>Dikarya</taxon>
        <taxon>Ascomycota</taxon>
        <taxon>Pezizomycotina</taxon>
        <taxon>Dothideomycetes</taxon>
        <taxon>Pleosporomycetidae</taxon>
        <taxon>Mytilinidiales</taxon>
        <taxon>Mytilinidiaceae</taxon>
        <taxon>Lophium</taxon>
    </lineage>
</organism>
<evidence type="ECO:0000313" key="2">
    <source>
        <dbReference type="Proteomes" id="UP000799750"/>
    </source>
</evidence>
<proteinExistence type="predicted"/>
<dbReference type="AlphaFoldDB" id="A0A6A6QZK5"/>
<protein>
    <submittedName>
        <fullName evidence="1">Uncharacterized protein</fullName>
    </submittedName>
</protein>
<sequence>MATQYIYIPNLVGRQILRIPVDEPEAYHTSIILNSGKSLTICPSVTSTTIRVKSELRRDGLYQPMTPKTCGGQQASLLQAS</sequence>
<dbReference type="EMBL" id="MU004187">
    <property type="protein sequence ID" value="KAF2497043.1"/>
    <property type="molecule type" value="Genomic_DNA"/>
</dbReference>
<keyword evidence="2" id="KW-1185">Reference proteome</keyword>
<accession>A0A6A6QZK5</accession>
<dbReference type="OrthoDB" id="3790619at2759"/>